<reference evidence="1" key="2">
    <citation type="journal article" date="2015" name="Fish Shellfish Immunol.">
        <title>Early steps in the European eel (Anguilla anguilla)-Vibrio vulnificus interaction in the gills: Role of the RtxA13 toxin.</title>
        <authorList>
            <person name="Callol A."/>
            <person name="Pajuelo D."/>
            <person name="Ebbesson L."/>
            <person name="Teles M."/>
            <person name="MacKenzie S."/>
            <person name="Amaro C."/>
        </authorList>
    </citation>
    <scope>NUCLEOTIDE SEQUENCE</scope>
</reference>
<sequence>MCRRSSGMS</sequence>
<evidence type="ECO:0000313" key="1">
    <source>
        <dbReference type="EMBL" id="JAH47288.1"/>
    </source>
</evidence>
<accession>A0A0E9T3T5</accession>
<name>A0A0E9T3T5_ANGAN</name>
<organism evidence="1">
    <name type="scientific">Anguilla anguilla</name>
    <name type="common">European freshwater eel</name>
    <name type="synonym">Muraena anguilla</name>
    <dbReference type="NCBI Taxonomy" id="7936"/>
    <lineage>
        <taxon>Eukaryota</taxon>
        <taxon>Metazoa</taxon>
        <taxon>Chordata</taxon>
        <taxon>Craniata</taxon>
        <taxon>Vertebrata</taxon>
        <taxon>Euteleostomi</taxon>
        <taxon>Actinopterygii</taxon>
        <taxon>Neopterygii</taxon>
        <taxon>Teleostei</taxon>
        <taxon>Anguilliformes</taxon>
        <taxon>Anguillidae</taxon>
        <taxon>Anguilla</taxon>
    </lineage>
</organism>
<dbReference type="EMBL" id="GBXM01061289">
    <property type="protein sequence ID" value="JAH47288.1"/>
    <property type="molecule type" value="Transcribed_RNA"/>
</dbReference>
<proteinExistence type="predicted"/>
<reference evidence="1" key="1">
    <citation type="submission" date="2014-11" db="EMBL/GenBank/DDBJ databases">
        <authorList>
            <person name="Amaro Gonzalez C."/>
        </authorList>
    </citation>
    <scope>NUCLEOTIDE SEQUENCE</scope>
</reference>
<protein>
    <submittedName>
        <fullName evidence="1">Uncharacterized protein</fullName>
    </submittedName>
</protein>